<keyword evidence="4 10" id="KW-0699">rRNA-binding</keyword>
<comment type="subunit">
    <text evidence="10">Monomer. Associates with 30S ribosomal subunit, binds 16S rRNA.</text>
</comment>
<keyword evidence="6 10" id="KW-0378">Hydrolase</keyword>
<keyword evidence="5 10" id="KW-0547">Nucleotide-binding</keyword>
<evidence type="ECO:0000256" key="2">
    <source>
        <dbReference type="ARBA" id="ARBA00022517"/>
    </source>
</evidence>
<feature type="binding site" evidence="10">
    <location>
        <begin position="205"/>
        <end position="213"/>
    </location>
    <ligand>
        <name>GTP</name>
        <dbReference type="ChEBI" id="CHEBI:37565"/>
    </ligand>
</feature>
<accession>A0ABU7XNH6</accession>
<dbReference type="InterPro" id="IPR012340">
    <property type="entry name" value="NA-bd_OB-fold"/>
</dbReference>
<dbReference type="InterPro" id="IPR010914">
    <property type="entry name" value="RsgA_GTPase_dom"/>
</dbReference>
<evidence type="ECO:0000256" key="5">
    <source>
        <dbReference type="ARBA" id="ARBA00022741"/>
    </source>
</evidence>
<keyword evidence="7 10" id="KW-0862">Zinc</keyword>
<evidence type="ECO:0000256" key="7">
    <source>
        <dbReference type="ARBA" id="ARBA00022833"/>
    </source>
</evidence>
<keyword evidence="8 10" id="KW-0694">RNA-binding</keyword>
<reference evidence="13 14" key="1">
    <citation type="submission" date="2022-09" db="EMBL/GenBank/DDBJ databases">
        <title>Genome sequencing of Flavivirga sp. MEBiC05379.</title>
        <authorList>
            <person name="Oh H.-M."/>
            <person name="Kwon K.K."/>
            <person name="Park M.J."/>
            <person name="Yang S.-H."/>
        </authorList>
    </citation>
    <scope>NUCLEOTIDE SEQUENCE [LARGE SCALE GENOMIC DNA]</scope>
    <source>
        <strain evidence="13 14">MEBiC05379</strain>
    </source>
</reference>
<feature type="binding site" evidence="10">
    <location>
        <position position="293"/>
    </location>
    <ligand>
        <name>Zn(2+)</name>
        <dbReference type="ChEBI" id="CHEBI:29105"/>
    </ligand>
</feature>
<dbReference type="Gene3D" id="1.10.40.50">
    <property type="entry name" value="Probable gtpase engc, domain 3"/>
    <property type="match status" value="1"/>
</dbReference>
<feature type="binding site" evidence="10">
    <location>
        <position position="299"/>
    </location>
    <ligand>
        <name>Zn(2+)</name>
        <dbReference type="ChEBI" id="CHEBI:29105"/>
    </ligand>
</feature>
<dbReference type="EMBL" id="JAODOP010000001">
    <property type="protein sequence ID" value="MEF3832059.1"/>
    <property type="molecule type" value="Genomic_DNA"/>
</dbReference>
<feature type="domain" description="EngC GTPase" evidence="11">
    <location>
        <begin position="112"/>
        <end position="261"/>
    </location>
</feature>
<evidence type="ECO:0000256" key="10">
    <source>
        <dbReference type="HAMAP-Rule" id="MF_01820"/>
    </source>
</evidence>
<dbReference type="PANTHER" id="PTHR32120:SF10">
    <property type="entry name" value="SMALL RIBOSOMAL SUBUNIT BIOGENESIS GTPASE RSGA"/>
    <property type="match status" value="1"/>
</dbReference>
<dbReference type="RefSeq" id="WP_303309051.1">
    <property type="nucleotide sequence ID" value="NZ_JAODOP010000001.1"/>
</dbReference>
<dbReference type="EC" id="3.6.1.-" evidence="10"/>
<keyword evidence="1 10" id="KW-0963">Cytoplasm</keyword>
<comment type="subcellular location">
    <subcellularLocation>
        <location evidence="10">Cytoplasm</location>
    </subcellularLocation>
</comment>
<dbReference type="Proteomes" id="UP001337305">
    <property type="component" value="Unassembled WGS sequence"/>
</dbReference>
<keyword evidence="2 10" id="KW-0690">Ribosome biogenesis</keyword>
<dbReference type="Pfam" id="PF03193">
    <property type="entry name" value="RsgA_GTPase"/>
    <property type="match status" value="1"/>
</dbReference>
<gene>
    <name evidence="10 13" type="primary">rsgA</name>
    <name evidence="13" type="ORF">N1F79_02850</name>
</gene>
<proteinExistence type="inferred from homology"/>
<dbReference type="InterPro" id="IPR004881">
    <property type="entry name" value="Ribosome_biogen_GTPase_RsgA"/>
</dbReference>
<sequence length="358" mass="40443">MVTISLQDLGYNKTLEAYRKEQNIDSFDVGRVILEHKDRYIVKTASKEFDAELIGNLRFTAENRYDLPAVGDWVAFSEYDAGKALIHAIYPRHSIIERQAVGKYAQPQIIATNIDYGLIVQSVNRDFNINRLERYLTICNTSNVEPIIVLSKIDLIDELTLNAFLNDIKKRIKDVSVIAISNQSKIGLDNIKAMINKGKTYCLLGSSGVGKSTLLNLLMGKELMNTGAISERIDRGKHVTTHRELIVLEHGGVLIDNPGMREVGITNVSAGLEMTFDDIIELTQNCKFKNCTHINEKGCAILNAVENGDIDSGSYANFQKMEKERAFFESSVEEKRKKDKDFGKMIKNVKKLRKRNKY</sequence>
<feature type="binding site" evidence="10">
    <location>
        <position position="291"/>
    </location>
    <ligand>
        <name>Zn(2+)</name>
        <dbReference type="ChEBI" id="CHEBI:29105"/>
    </ligand>
</feature>
<feature type="binding site" evidence="10">
    <location>
        <position position="286"/>
    </location>
    <ligand>
        <name>Zn(2+)</name>
        <dbReference type="ChEBI" id="CHEBI:29105"/>
    </ligand>
</feature>
<feature type="binding site" evidence="10">
    <location>
        <begin position="151"/>
        <end position="154"/>
    </location>
    <ligand>
        <name>GTP</name>
        <dbReference type="ChEBI" id="CHEBI:37565"/>
    </ligand>
</feature>
<dbReference type="NCBIfam" id="TIGR00157">
    <property type="entry name" value="ribosome small subunit-dependent GTPase A"/>
    <property type="match status" value="1"/>
</dbReference>
<keyword evidence="3 10" id="KW-0479">Metal-binding</keyword>
<dbReference type="PROSITE" id="PS50936">
    <property type="entry name" value="ENGC_GTPASE"/>
    <property type="match status" value="1"/>
</dbReference>
<dbReference type="PANTHER" id="PTHR32120">
    <property type="entry name" value="SMALL RIBOSOMAL SUBUNIT BIOGENESIS GTPASE RSGA"/>
    <property type="match status" value="1"/>
</dbReference>
<comment type="similarity">
    <text evidence="10">Belongs to the TRAFAC class YlqF/YawG GTPase family. RsgA subfamily.</text>
</comment>
<comment type="cofactor">
    <cofactor evidence="10">
        <name>Zn(2+)</name>
        <dbReference type="ChEBI" id="CHEBI:29105"/>
    </cofactor>
    <text evidence="10">Binds 1 zinc ion per subunit.</text>
</comment>
<comment type="function">
    <text evidence="10">One of several proteins that assist in the late maturation steps of the functional core of the 30S ribosomal subunit. Helps release RbfA from mature subunits. May play a role in the assembly of ribosomal proteins into the subunit. Circularly permuted GTPase that catalyzes slow GTP hydrolysis, GTPase activity is stimulated by the 30S ribosomal subunit.</text>
</comment>
<dbReference type="CDD" id="cd01854">
    <property type="entry name" value="YjeQ_EngC"/>
    <property type="match status" value="1"/>
</dbReference>
<dbReference type="Gene3D" id="2.40.50.140">
    <property type="entry name" value="Nucleic acid-binding proteins"/>
    <property type="match status" value="1"/>
</dbReference>
<evidence type="ECO:0000256" key="1">
    <source>
        <dbReference type="ARBA" id="ARBA00022490"/>
    </source>
</evidence>
<evidence type="ECO:0000313" key="13">
    <source>
        <dbReference type="EMBL" id="MEF3832059.1"/>
    </source>
</evidence>
<evidence type="ECO:0000256" key="9">
    <source>
        <dbReference type="ARBA" id="ARBA00023134"/>
    </source>
</evidence>
<evidence type="ECO:0000256" key="6">
    <source>
        <dbReference type="ARBA" id="ARBA00022801"/>
    </source>
</evidence>
<dbReference type="InterPro" id="IPR030378">
    <property type="entry name" value="G_CP_dom"/>
</dbReference>
<dbReference type="HAMAP" id="MF_01820">
    <property type="entry name" value="GTPase_RsgA"/>
    <property type="match status" value="1"/>
</dbReference>
<evidence type="ECO:0000256" key="4">
    <source>
        <dbReference type="ARBA" id="ARBA00022730"/>
    </source>
</evidence>
<keyword evidence="9 10" id="KW-0342">GTP-binding</keyword>
<evidence type="ECO:0000259" key="11">
    <source>
        <dbReference type="PROSITE" id="PS50936"/>
    </source>
</evidence>
<dbReference type="PROSITE" id="PS51721">
    <property type="entry name" value="G_CP"/>
    <property type="match status" value="1"/>
</dbReference>
<evidence type="ECO:0000259" key="12">
    <source>
        <dbReference type="PROSITE" id="PS51721"/>
    </source>
</evidence>
<dbReference type="InterPro" id="IPR027417">
    <property type="entry name" value="P-loop_NTPase"/>
</dbReference>
<name>A0ABU7XNH6_9FLAO</name>
<organism evidence="13 14">
    <name type="scientific">Flavivirga spongiicola</name>
    <dbReference type="NCBI Taxonomy" id="421621"/>
    <lineage>
        <taxon>Bacteria</taxon>
        <taxon>Pseudomonadati</taxon>
        <taxon>Bacteroidota</taxon>
        <taxon>Flavobacteriia</taxon>
        <taxon>Flavobacteriales</taxon>
        <taxon>Flavobacteriaceae</taxon>
        <taxon>Flavivirga</taxon>
    </lineage>
</organism>
<dbReference type="Gene3D" id="3.40.50.300">
    <property type="entry name" value="P-loop containing nucleotide triphosphate hydrolases"/>
    <property type="match status" value="1"/>
</dbReference>
<keyword evidence="14" id="KW-1185">Reference proteome</keyword>
<comment type="caution">
    <text evidence="13">The sequence shown here is derived from an EMBL/GenBank/DDBJ whole genome shotgun (WGS) entry which is preliminary data.</text>
</comment>
<protein>
    <recommendedName>
        <fullName evidence="10">Small ribosomal subunit biogenesis GTPase RsgA</fullName>
        <ecNumber evidence="10">3.6.1.-</ecNumber>
    </recommendedName>
</protein>
<evidence type="ECO:0000256" key="8">
    <source>
        <dbReference type="ARBA" id="ARBA00022884"/>
    </source>
</evidence>
<dbReference type="SUPFAM" id="SSF50249">
    <property type="entry name" value="Nucleic acid-binding proteins"/>
    <property type="match status" value="1"/>
</dbReference>
<evidence type="ECO:0000313" key="14">
    <source>
        <dbReference type="Proteomes" id="UP001337305"/>
    </source>
</evidence>
<dbReference type="SUPFAM" id="SSF52540">
    <property type="entry name" value="P-loop containing nucleoside triphosphate hydrolases"/>
    <property type="match status" value="1"/>
</dbReference>
<evidence type="ECO:0000256" key="3">
    <source>
        <dbReference type="ARBA" id="ARBA00022723"/>
    </source>
</evidence>
<feature type="domain" description="CP-type G" evidence="12">
    <location>
        <begin position="102"/>
        <end position="263"/>
    </location>
</feature>